<reference evidence="2" key="1">
    <citation type="journal article" date="2014" name="Front. Microbiol.">
        <title>High frequency of phylogenetically diverse reductive dehalogenase-homologous genes in deep subseafloor sedimentary metagenomes.</title>
        <authorList>
            <person name="Kawai M."/>
            <person name="Futagami T."/>
            <person name="Toyoda A."/>
            <person name="Takaki Y."/>
            <person name="Nishi S."/>
            <person name="Hori S."/>
            <person name="Arai W."/>
            <person name="Tsubouchi T."/>
            <person name="Morono Y."/>
            <person name="Uchiyama I."/>
            <person name="Ito T."/>
            <person name="Fujiyama A."/>
            <person name="Inagaki F."/>
            <person name="Takami H."/>
        </authorList>
    </citation>
    <scope>NUCLEOTIDE SEQUENCE</scope>
    <source>
        <strain evidence="2">Expedition CK06-06</strain>
    </source>
</reference>
<dbReference type="GO" id="GO:0005524">
    <property type="term" value="F:ATP binding"/>
    <property type="evidence" value="ECO:0007669"/>
    <property type="project" value="InterPro"/>
</dbReference>
<dbReference type="SUPFAM" id="SSF52540">
    <property type="entry name" value="P-loop containing nucleoside triphosphate hydrolases"/>
    <property type="match status" value="1"/>
</dbReference>
<organism evidence="2">
    <name type="scientific">marine sediment metagenome</name>
    <dbReference type="NCBI Taxonomy" id="412755"/>
    <lineage>
        <taxon>unclassified sequences</taxon>
        <taxon>metagenomes</taxon>
        <taxon>ecological metagenomes</taxon>
    </lineage>
</organism>
<dbReference type="Pfam" id="PF00005">
    <property type="entry name" value="ABC_tran"/>
    <property type="match status" value="1"/>
</dbReference>
<dbReference type="AlphaFoldDB" id="X1MTV3"/>
<evidence type="ECO:0000259" key="1">
    <source>
        <dbReference type="Pfam" id="PF00005"/>
    </source>
</evidence>
<feature type="domain" description="ABC transporter" evidence="1">
    <location>
        <begin position="35"/>
        <end position="154"/>
    </location>
</feature>
<sequence length="154" mass="16540">MITSTASGKAATKVAQGVIQLDGVRKRFRNGNEALKGLNLSVQVGNIFGIIGPDGAGKTTALQIIAGVLEPSKGKVRVLGKSPHDARADLGYLPQVTALYPELTVEENLKYEAGLRNVTGNEFEKRRDELLSSMGLDRFKDRLSSKLSGGMKQK</sequence>
<dbReference type="PANTHER" id="PTHR43038:SF3">
    <property type="entry name" value="ABC TRANSPORTER G FAMILY MEMBER 20 ISOFORM X1"/>
    <property type="match status" value="1"/>
</dbReference>
<feature type="non-terminal residue" evidence="2">
    <location>
        <position position="154"/>
    </location>
</feature>
<dbReference type="EMBL" id="BARV01032533">
    <property type="protein sequence ID" value="GAI35097.1"/>
    <property type="molecule type" value="Genomic_DNA"/>
</dbReference>
<evidence type="ECO:0000313" key="2">
    <source>
        <dbReference type="EMBL" id="GAI35097.1"/>
    </source>
</evidence>
<dbReference type="GO" id="GO:0016887">
    <property type="term" value="F:ATP hydrolysis activity"/>
    <property type="evidence" value="ECO:0007669"/>
    <property type="project" value="InterPro"/>
</dbReference>
<dbReference type="InterPro" id="IPR003439">
    <property type="entry name" value="ABC_transporter-like_ATP-bd"/>
</dbReference>
<accession>X1MTV3</accession>
<dbReference type="PANTHER" id="PTHR43038">
    <property type="entry name" value="ATP-BINDING CASSETTE, SUB-FAMILY H, MEMBER 1"/>
    <property type="match status" value="1"/>
</dbReference>
<protein>
    <recommendedName>
        <fullName evidence="1">ABC transporter domain-containing protein</fullName>
    </recommendedName>
</protein>
<gene>
    <name evidence="2" type="ORF">S06H3_51283</name>
</gene>
<dbReference type="InterPro" id="IPR027417">
    <property type="entry name" value="P-loop_NTPase"/>
</dbReference>
<proteinExistence type="predicted"/>
<dbReference type="Gene3D" id="3.40.50.300">
    <property type="entry name" value="P-loop containing nucleotide triphosphate hydrolases"/>
    <property type="match status" value="1"/>
</dbReference>
<comment type="caution">
    <text evidence="2">The sequence shown here is derived from an EMBL/GenBank/DDBJ whole genome shotgun (WGS) entry which is preliminary data.</text>
</comment>
<name>X1MTV3_9ZZZZ</name>